<evidence type="ECO:0000313" key="4">
    <source>
        <dbReference type="Proteomes" id="UP001403385"/>
    </source>
</evidence>
<dbReference type="Proteomes" id="UP001403385">
    <property type="component" value="Unassembled WGS sequence"/>
</dbReference>
<evidence type="ECO:0000259" key="2">
    <source>
        <dbReference type="Pfam" id="PF18962"/>
    </source>
</evidence>
<dbReference type="InterPro" id="IPR025667">
    <property type="entry name" value="SprB_repeat"/>
</dbReference>
<dbReference type="NCBIfam" id="TIGR04183">
    <property type="entry name" value="Por_Secre_tail"/>
    <property type="match status" value="1"/>
</dbReference>
<dbReference type="InterPro" id="IPR035986">
    <property type="entry name" value="PKD_dom_sf"/>
</dbReference>
<protein>
    <submittedName>
        <fullName evidence="3">T9SS type A sorting domain-containing protein</fullName>
    </submittedName>
</protein>
<comment type="caution">
    <text evidence="3">The sequence shown here is derived from an EMBL/GenBank/DDBJ whole genome shotgun (WGS) entry which is preliminary data.</text>
</comment>
<feature type="region of interest" description="Disordered" evidence="1">
    <location>
        <begin position="249"/>
        <end position="270"/>
    </location>
</feature>
<dbReference type="Pfam" id="PF13573">
    <property type="entry name" value="SprB"/>
    <property type="match status" value="4"/>
</dbReference>
<keyword evidence="4" id="KW-1185">Reference proteome</keyword>
<dbReference type="Gene3D" id="2.60.40.10">
    <property type="entry name" value="Immunoglobulins"/>
    <property type="match status" value="2"/>
</dbReference>
<reference evidence="3 4" key="1">
    <citation type="submission" date="2024-04" db="EMBL/GenBank/DDBJ databases">
        <title>Novel genus in family Flammeovirgaceae.</title>
        <authorList>
            <person name="Nguyen T.H."/>
            <person name="Vuong T.Q."/>
            <person name="Le H."/>
            <person name="Kim S.-G."/>
        </authorList>
    </citation>
    <scope>NUCLEOTIDE SEQUENCE [LARGE SCALE GENOMIC DNA]</scope>
    <source>
        <strain evidence="3 4">JCM 23209</strain>
    </source>
</reference>
<evidence type="ECO:0000256" key="1">
    <source>
        <dbReference type="SAM" id="MobiDB-lite"/>
    </source>
</evidence>
<dbReference type="RefSeq" id="WP_346824654.1">
    <property type="nucleotide sequence ID" value="NZ_JBDKWZ010000029.1"/>
</dbReference>
<dbReference type="Pfam" id="PF18962">
    <property type="entry name" value="Por_Secre_tail"/>
    <property type="match status" value="1"/>
</dbReference>
<dbReference type="InterPro" id="IPR043504">
    <property type="entry name" value="Peptidase_S1_PA_chymotrypsin"/>
</dbReference>
<dbReference type="InterPro" id="IPR013783">
    <property type="entry name" value="Ig-like_fold"/>
</dbReference>
<dbReference type="InterPro" id="IPR026444">
    <property type="entry name" value="Secre_tail"/>
</dbReference>
<gene>
    <name evidence="3" type="ORF">AAG747_28425</name>
</gene>
<name>A0AAW9SM21_9BACT</name>
<feature type="domain" description="Secretion system C-terminal sorting" evidence="2">
    <location>
        <begin position="1326"/>
        <end position="1401"/>
    </location>
</feature>
<dbReference type="EMBL" id="JBDKWZ010000029">
    <property type="protein sequence ID" value="MEN7551876.1"/>
    <property type="molecule type" value="Genomic_DNA"/>
</dbReference>
<dbReference type="Gene3D" id="2.40.10.10">
    <property type="entry name" value="Trypsin-like serine proteases"/>
    <property type="match status" value="1"/>
</dbReference>
<proteinExistence type="predicted"/>
<evidence type="ECO:0000313" key="3">
    <source>
        <dbReference type="EMBL" id="MEN7551876.1"/>
    </source>
</evidence>
<organism evidence="3 4">
    <name type="scientific">Rapidithrix thailandica</name>
    <dbReference type="NCBI Taxonomy" id="413964"/>
    <lineage>
        <taxon>Bacteria</taxon>
        <taxon>Pseudomonadati</taxon>
        <taxon>Bacteroidota</taxon>
        <taxon>Cytophagia</taxon>
        <taxon>Cytophagales</taxon>
        <taxon>Flammeovirgaceae</taxon>
        <taxon>Rapidithrix</taxon>
    </lineage>
</organism>
<sequence length="1402" mass="154027">MKRILFIGIFGLLGFLQSEVMGQGGEIRLTMKAIKGRGNVPGDDDFTYRFYVKDDANHVESHCFYTANNPEIGVWRNFDHHVSNYGYGFYIFKNERFSNPKTFTGIKFRAWEDNKGKRCLYWGGNNGDRADKEYNNFRLNVRDYAPGITHTIYFLLEKTPGGGQHKISTYDHSSIYWYSMQVEFSYTAPVPEIPNIKYEGKEYTGTQLCQSEIITLGADVDVKSQFNDQVHLEWLYHIDKDMETLKERNYESYKSSENESDSECSDDRCAKLPPDKQNNCDYRCSLPYYKYTKIPNWRKVPNGKIRLDKGRLSVQLEDLPGLENLKENSGVTFRARAIANNILSDTSAQSIKVNVSPLPPSFSTVTATKSCANATTGSITVAGVYTPVGDTYRVILQKGTKVCDDPTDASCIGSAVANVLANSPELTIPGLAPGDYTLYLLNEGGNIGNCNVKTIVSIGTYSPPQFTTITSQETSCFGGADGKVVFGFKGGKPGDWECQLTLDSQDSSYQANQTVNMNQEGDTLAGLVFENLTAGKYLLSITDPCGLKETATVYVQQPSRVKGMAEAISPDCSEPFNGQVIIRAEQGSGQYHYRLYQNNALVAEALNKTGQNWTFSSLANGDYKVAVRDALREDCPGYDTLLSLQAPAPLVLQLDSVAPVSCFQAGDGQVWLQGQGGSGALRYTLVHQMSGQKYHSEDGELSNLPGGAYQAILKNQETTCLDSLVLPELITVPEPEELLIQITSQNITCSGDDNGALSAKVTGGNGNYTYQWQFDDGNGWTDYNLNGQGQGTQLDQLFAARYRLKVNDPKGCQKVSEVISLEEPELLLIEAVDVDRPACKGEVDGKILPIVKGGWLPYRYEYATQEGGPWQLFDENTNFGKGTYYVRVTDAEGCRVEYGQALEFVQPDEALAFTHSLKTANGYHLTCFESQDGETTLQATGGITPYLYAVDGGDFQTGNVLKGLSAGEHILYVKDANGCVLSETVTLTQPTPLELTLVTKTDVKCFGDNSGHLEVKAKGGVEPYTYALEGEEFQAAPVFEGLTAQTYTVRVKDANGCEQILPVHIESLYDPIEIVFTVSDVTCYGSSDGAVQAQVLGGSAPYTYRWQGFDGQTQNILPDIPAGEYSLEITDAEGCKALATAVVNQPPNIDLGGTVTLCQGQSYLLDASHPEGAKYAWTSTTGFTSNKPVVRLSDAGTYTLTLTLKDGCVMRDQLKVERSEILFEANFLGGSEAIIADTLSLIEVSYPAPDSVLWDFGRAAQVLDDNAQAPQITFQQAGTYTVKMKAYYAGCVDSLEKRFTFYLPEDKPDLLGGVPLGEIGIQSVKVYPNPNSGQFTVEVKLFREEELMLFVYDLYGQELARVKKEGSTEHSVPFNLTGIQTGMYLLKLVTPNDERSVRVVIE</sequence>
<dbReference type="SUPFAM" id="SSF49299">
    <property type="entry name" value="PKD domain"/>
    <property type="match status" value="1"/>
</dbReference>
<accession>A0AAW9SM21</accession>